<reference evidence="4" key="1">
    <citation type="submission" date="2023-02" db="EMBL/GenBank/DDBJ databases">
        <title>Polaribacter ponticola sp. nov., isolated from seawater.</title>
        <authorList>
            <person name="Baek J.H."/>
            <person name="Kim J.M."/>
            <person name="Choi D.G."/>
            <person name="Jeon C.O."/>
        </authorList>
    </citation>
    <scope>NUCLEOTIDE SEQUENCE</scope>
    <source>
        <strain evidence="4">MSW5</strain>
    </source>
</reference>
<dbReference type="Proteomes" id="UP001151478">
    <property type="component" value="Unassembled WGS sequence"/>
</dbReference>
<proteinExistence type="predicted"/>
<keyword evidence="5" id="KW-1185">Reference proteome</keyword>
<keyword evidence="2" id="KW-0804">Transcription</keyword>
<dbReference type="PROSITE" id="PS01124">
    <property type="entry name" value="HTH_ARAC_FAMILY_2"/>
    <property type="match status" value="1"/>
</dbReference>
<accession>A0ABT5S7Q0</accession>
<comment type="caution">
    <text evidence="4">The sequence shown here is derived from an EMBL/GenBank/DDBJ whole genome shotgun (WGS) entry which is preliminary data.</text>
</comment>
<dbReference type="EMBL" id="JAOSLC020000002">
    <property type="protein sequence ID" value="MDD7913531.1"/>
    <property type="molecule type" value="Genomic_DNA"/>
</dbReference>
<dbReference type="InterPro" id="IPR018060">
    <property type="entry name" value="HTH_AraC"/>
</dbReference>
<keyword evidence="1" id="KW-0805">Transcription regulation</keyword>
<evidence type="ECO:0000259" key="3">
    <source>
        <dbReference type="PROSITE" id="PS01124"/>
    </source>
</evidence>
<gene>
    <name evidence="4" type="ORF">N5A56_003455</name>
</gene>
<dbReference type="RefSeq" id="WP_265726368.1">
    <property type="nucleotide sequence ID" value="NZ_JAOSLC020000002.1"/>
</dbReference>
<name>A0ABT5S7Q0_9FLAO</name>
<feature type="domain" description="HTH araC/xylS-type" evidence="3">
    <location>
        <begin position="1"/>
        <end position="45"/>
    </location>
</feature>
<evidence type="ECO:0000256" key="2">
    <source>
        <dbReference type="ARBA" id="ARBA00023163"/>
    </source>
</evidence>
<dbReference type="SUPFAM" id="SSF46689">
    <property type="entry name" value="Homeodomain-like"/>
    <property type="match status" value="1"/>
</dbReference>
<evidence type="ECO:0000313" key="5">
    <source>
        <dbReference type="Proteomes" id="UP001151478"/>
    </source>
</evidence>
<dbReference type="InterPro" id="IPR009057">
    <property type="entry name" value="Homeodomain-like_sf"/>
</dbReference>
<evidence type="ECO:0000256" key="1">
    <source>
        <dbReference type="ARBA" id="ARBA00023015"/>
    </source>
</evidence>
<sequence>MINEKDFRESKLGYIAVCAGYNNLNTFNAAFKKRQGILPSYFIKKLIQESEMELV</sequence>
<organism evidence="4 5">
    <name type="scientific">Polaribacter ponticola</name>
    <dbReference type="NCBI Taxonomy" id="2978475"/>
    <lineage>
        <taxon>Bacteria</taxon>
        <taxon>Pseudomonadati</taxon>
        <taxon>Bacteroidota</taxon>
        <taxon>Flavobacteriia</taxon>
        <taxon>Flavobacteriales</taxon>
        <taxon>Flavobacteriaceae</taxon>
    </lineage>
</organism>
<evidence type="ECO:0000313" key="4">
    <source>
        <dbReference type="EMBL" id="MDD7913531.1"/>
    </source>
</evidence>
<protein>
    <recommendedName>
        <fullName evidence="3">HTH araC/xylS-type domain-containing protein</fullName>
    </recommendedName>
</protein>
<dbReference type="Gene3D" id="1.10.10.60">
    <property type="entry name" value="Homeodomain-like"/>
    <property type="match status" value="1"/>
</dbReference>